<protein>
    <submittedName>
        <fullName evidence="1">Uncharacterized protein</fullName>
    </submittedName>
</protein>
<proteinExistence type="predicted"/>
<reference evidence="1" key="1">
    <citation type="journal article" date="2021" name="Genome Biol. Evol.">
        <title>A High-Quality Reference Genome for a Parasitic Bivalve with Doubly Uniparental Inheritance (Bivalvia: Unionida).</title>
        <authorList>
            <person name="Smith C.H."/>
        </authorList>
    </citation>
    <scope>NUCLEOTIDE SEQUENCE</scope>
    <source>
        <strain evidence="1">CHS0354</strain>
    </source>
</reference>
<sequence length="135" mass="15739">MYNLQPSEAQVSSRNFMEIESHLGKQYVLQDQGSIQRKMSVENKEERNVNDKHIEEELKDRYRLIPDGQNNQKHFLHPDVKVLTQNVASLHNAFATGENSYSRTNSKNVPVDKIRNLKQYYVEIVVLTDSSIYDL</sequence>
<name>A0AAE0SCT2_9BIVA</name>
<dbReference type="Proteomes" id="UP001195483">
    <property type="component" value="Unassembled WGS sequence"/>
</dbReference>
<dbReference type="AlphaFoldDB" id="A0AAE0SCT2"/>
<accession>A0AAE0SCT2</accession>
<evidence type="ECO:0000313" key="1">
    <source>
        <dbReference type="EMBL" id="KAK3589526.1"/>
    </source>
</evidence>
<comment type="caution">
    <text evidence="1">The sequence shown here is derived from an EMBL/GenBank/DDBJ whole genome shotgun (WGS) entry which is preliminary data.</text>
</comment>
<organism evidence="1 2">
    <name type="scientific">Potamilus streckersoni</name>
    <dbReference type="NCBI Taxonomy" id="2493646"/>
    <lineage>
        <taxon>Eukaryota</taxon>
        <taxon>Metazoa</taxon>
        <taxon>Spiralia</taxon>
        <taxon>Lophotrochozoa</taxon>
        <taxon>Mollusca</taxon>
        <taxon>Bivalvia</taxon>
        <taxon>Autobranchia</taxon>
        <taxon>Heteroconchia</taxon>
        <taxon>Palaeoheterodonta</taxon>
        <taxon>Unionida</taxon>
        <taxon>Unionoidea</taxon>
        <taxon>Unionidae</taxon>
        <taxon>Ambleminae</taxon>
        <taxon>Lampsilini</taxon>
        <taxon>Potamilus</taxon>
    </lineage>
</organism>
<reference evidence="1" key="3">
    <citation type="submission" date="2023-05" db="EMBL/GenBank/DDBJ databases">
        <authorList>
            <person name="Smith C.H."/>
        </authorList>
    </citation>
    <scope>NUCLEOTIDE SEQUENCE</scope>
    <source>
        <strain evidence="1">CHS0354</strain>
        <tissue evidence="1">Mantle</tissue>
    </source>
</reference>
<reference evidence="1" key="2">
    <citation type="journal article" date="2021" name="Genome Biol. Evol.">
        <title>Developing a high-quality reference genome for a parasitic bivalve with doubly uniparental inheritance (Bivalvia: Unionida).</title>
        <authorList>
            <person name="Smith C.H."/>
        </authorList>
    </citation>
    <scope>NUCLEOTIDE SEQUENCE</scope>
    <source>
        <strain evidence="1">CHS0354</strain>
        <tissue evidence="1">Mantle</tissue>
    </source>
</reference>
<evidence type="ECO:0000313" key="2">
    <source>
        <dbReference type="Proteomes" id="UP001195483"/>
    </source>
</evidence>
<keyword evidence="2" id="KW-1185">Reference proteome</keyword>
<gene>
    <name evidence="1" type="ORF">CHS0354_041649</name>
</gene>
<dbReference type="EMBL" id="JAEAOA010002349">
    <property type="protein sequence ID" value="KAK3589526.1"/>
    <property type="molecule type" value="Genomic_DNA"/>
</dbReference>